<evidence type="ECO:0000313" key="3">
    <source>
        <dbReference type="Proteomes" id="UP000076722"/>
    </source>
</evidence>
<dbReference type="InterPro" id="IPR023780">
    <property type="entry name" value="Chromo_domain"/>
</dbReference>
<evidence type="ECO:0000259" key="1">
    <source>
        <dbReference type="PROSITE" id="PS50013"/>
    </source>
</evidence>
<dbReference type="Pfam" id="PF00385">
    <property type="entry name" value="Chromo"/>
    <property type="match status" value="1"/>
</dbReference>
<sequence>LHPVFHPNLLEPYTSPSIISNRPDAPAPRITLDDTDDYVTPVIDQILDCRKIGRRFEYFVHWKSSTIADRSWTPLSDIPVSDNPLLEKFHRRHRSHP</sequence>
<dbReference type="PROSITE" id="PS50013">
    <property type="entry name" value="CHROMO_2"/>
    <property type="match status" value="1"/>
</dbReference>
<dbReference type="SMART" id="SM00298">
    <property type="entry name" value="CHROMO"/>
    <property type="match status" value="1"/>
</dbReference>
<dbReference type="InterPro" id="IPR016197">
    <property type="entry name" value="Chromo-like_dom_sf"/>
</dbReference>
<feature type="non-terminal residue" evidence="2">
    <location>
        <position position="1"/>
    </location>
</feature>
<organism evidence="2 3">
    <name type="scientific">Sistotremastrum niveocremeum HHB9708</name>
    <dbReference type="NCBI Taxonomy" id="1314777"/>
    <lineage>
        <taxon>Eukaryota</taxon>
        <taxon>Fungi</taxon>
        <taxon>Dikarya</taxon>
        <taxon>Basidiomycota</taxon>
        <taxon>Agaricomycotina</taxon>
        <taxon>Agaricomycetes</taxon>
        <taxon>Sistotremastrales</taxon>
        <taxon>Sistotremastraceae</taxon>
        <taxon>Sertulicium</taxon>
        <taxon>Sertulicium niveocremeum</taxon>
    </lineage>
</organism>
<dbReference type="GO" id="GO:0006338">
    <property type="term" value="P:chromatin remodeling"/>
    <property type="evidence" value="ECO:0007669"/>
    <property type="project" value="UniProtKB-ARBA"/>
</dbReference>
<evidence type="ECO:0000313" key="2">
    <source>
        <dbReference type="EMBL" id="KZS89831.1"/>
    </source>
</evidence>
<name>A0A164QP09_9AGAM</name>
<reference evidence="2 3" key="1">
    <citation type="journal article" date="2016" name="Mol. Biol. Evol.">
        <title>Comparative Genomics of Early-Diverging Mushroom-Forming Fungi Provides Insights into the Origins of Lignocellulose Decay Capabilities.</title>
        <authorList>
            <person name="Nagy L.G."/>
            <person name="Riley R."/>
            <person name="Tritt A."/>
            <person name="Adam C."/>
            <person name="Daum C."/>
            <person name="Floudas D."/>
            <person name="Sun H."/>
            <person name="Yadav J.S."/>
            <person name="Pangilinan J."/>
            <person name="Larsson K.H."/>
            <person name="Matsuura K."/>
            <person name="Barry K."/>
            <person name="Labutti K."/>
            <person name="Kuo R."/>
            <person name="Ohm R.A."/>
            <person name="Bhattacharya S.S."/>
            <person name="Shirouzu T."/>
            <person name="Yoshinaga Y."/>
            <person name="Martin F.M."/>
            <person name="Grigoriev I.V."/>
            <person name="Hibbett D.S."/>
        </authorList>
    </citation>
    <scope>NUCLEOTIDE SEQUENCE [LARGE SCALE GENOMIC DNA]</scope>
    <source>
        <strain evidence="2 3">HHB9708</strain>
    </source>
</reference>
<accession>A0A164QP09</accession>
<proteinExistence type="predicted"/>
<dbReference type="AlphaFoldDB" id="A0A164QP09"/>
<protein>
    <recommendedName>
        <fullName evidence="1">Chromo domain-containing protein</fullName>
    </recommendedName>
</protein>
<feature type="domain" description="Chromo" evidence="1">
    <location>
        <begin position="41"/>
        <end position="97"/>
    </location>
</feature>
<dbReference type="InterPro" id="IPR000953">
    <property type="entry name" value="Chromo/chromo_shadow_dom"/>
</dbReference>
<dbReference type="SUPFAM" id="SSF54160">
    <property type="entry name" value="Chromo domain-like"/>
    <property type="match status" value="1"/>
</dbReference>
<dbReference type="EMBL" id="KV419425">
    <property type="protein sequence ID" value="KZS89831.1"/>
    <property type="molecule type" value="Genomic_DNA"/>
</dbReference>
<dbReference type="Proteomes" id="UP000076722">
    <property type="component" value="Unassembled WGS sequence"/>
</dbReference>
<keyword evidence="3" id="KW-1185">Reference proteome</keyword>
<dbReference type="STRING" id="1314777.A0A164QP09"/>
<gene>
    <name evidence="2" type="ORF">SISNIDRAFT_395437</name>
</gene>
<dbReference type="OrthoDB" id="3341476at2759"/>
<dbReference type="CDD" id="cd00024">
    <property type="entry name" value="CD_CSD"/>
    <property type="match status" value="1"/>
</dbReference>
<dbReference type="Gene3D" id="2.40.50.40">
    <property type="match status" value="1"/>
</dbReference>
<feature type="non-terminal residue" evidence="2">
    <location>
        <position position="97"/>
    </location>
</feature>